<reference evidence="1 2" key="1">
    <citation type="submission" date="2019-05" db="EMBL/GenBank/DDBJ databases">
        <title>Emergence of the Ug99 lineage of the wheat stem rust pathogen through somatic hybridization.</title>
        <authorList>
            <person name="Li F."/>
            <person name="Upadhyaya N.M."/>
            <person name="Sperschneider J."/>
            <person name="Matny O."/>
            <person name="Nguyen-Phuc H."/>
            <person name="Mago R."/>
            <person name="Raley C."/>
            <person name="Miller M.E."/>
            <person name="Silverstein K.A.T."/>
            <person name="Henningsen E."/>
            <person name="Hirsch C.D."/>
            <person name="Visser B."/>
            <person name="Pretorius Z.A."/>
            <person name="Steffenson B.J."/>
            <person name="Schwessinger B."/>
            <person name="Dodds P.N."/>
            <person name="Figueroa M."/>
        </authorList>
    </citation>
    <scope>NUCLEOTIDE SEQUENCE [LARGE SCALE GENOMIC DNA]</scope>
    <source>
        <strain evidence="1 2">Ug99</strain>
    </source>
</reference>
<sequence length="132" mass="14859">MGVAHPDIRSDSDIRTPFQRNWTSASASASSGGYPLALAGIRADIRRYPPPFKEKKVNWEQVIKLIHGYQQTRKTEAWLLGTSFNPTVCSNVYSNICKTYLEKDLGQLESFDASQALDVARRLYKVHLKSIA</sequence>
<evidence type="ECO:0000313" key="1">
    <source>
        <dbReference type="EMBL" id="KAA1091795.1"/>
    </source>
</evidence>
<accession>A0A5B0NRD6</accession>
<protein>
    <submittedName>
        <fullName evidence="1">Uncharacterized protein</fullName>
    </submittedName>
</protein>
<dbReference type="AlphaFoldDB" id="A0A5B0NRD6"/>
<name>A0A5B0NRD6_PUCGR</name>
<dbReference type="Proteomes" id="UP000325313">
    <property type="component" value="Unassembled WGS sequence"/>
</dbReference>
<organism evidence="1 2">
    <name type="scientific">Puccinia graminis f. sp. tritici</name>
    <dbReference type="NCBI Taxonomy" id="56615"/>
    <lineage>
        <taxon>Eukaryota</taxon>
        <taxon>Fungi</taxon>
        <taxon>Dikarya</taxon>
        <taxon>Basidiomycota</taxon>
        <taxon>Pucciniomycotina</taxon>
        <taxon>Pucciniomycetes</taxon>
        <taxon>Pucciniales</taxon>
        <taxon>Pucciniaceae</taxon>
        <taxon>Puccinia</taxon>
    </lineage>
</organism>
<comment type="caution">
    <text evidence="1">The sequence shown here is derived from an EMBL/GenBank/DDBJ whole genome shotgun (WGS) entry which is preliminary data.</text>
</comment>
<evidence type="ECO:0000313" key="2">
    <source>
        <dbReference type="Proteomes" id="UP000325313"/>
    </source>
</evidence>
<dbReference type="EMBL" id="VDEP01000382">
    <property type="protein sequence ID" value="KAA1091795.1"/>
    <property type="molecule type" value="Genomic_DNA"/>
</dbReference>
<gene>
    <name evidence="1" type="ORF">PGTUg99_011173</name>
</gene>
<proteinExistence type="predicted"/>